<reference evidence="2" key="1">
    <citation type="journal article" date="2019" name="Int. J. Syst. Evol. Microbiol.">
        <title>The Global Catalogue of Microorganisms (GCM) 10K type strain sequencing project: providing services to taxonomists for standard genome sequencing and annotation.</title>
        <authorList>
            <consortium name="The Broad Institute Genomics Platform"/>
            <consortium name="The Broad Institute Genome Sequencing Center for Infectious Disease"/>
            <person name="Wu L."/>
            <person name="Ma J."/>
        </authorList>
    </citation>
    <scope>NUCLEOTIDE SEQUENCE [LARGE SCALE GENOMIC DNA]</scope>
    <source>
        <strain evidence="2">CGMCC 1.12769</strain>
    </source>
</reference>
<accession>A0ABQ1Y5N5</accession>
<name>A0ABQ1Y5N5_9BACL</name>
<protein>
    <submittedName>
        <fullName evidence="1">Uncharacterized protein</fullName>
    </submittedName>
</protein>
<dbReference type="EMBL" id="BMFT01000001">
    <property type="protein sequence ID" value="GGH13511.1"/>
    <property type="molecule type" value="Genomic_DNA"/>
</dbReference>
<evidence type="ECO:0000313" key="1">
    <source>
        <dbReference type="EMBL" id="GGH13511.1"/>
    </source>
</evidence>
<organism evidence="1 2">
    <name type="scientific">Paenibacillus segetis</name>
    <dbReference type="NCBI Taxonomy" id="1325360"/>
    <lineage>
        <taxon>Bacteria</taxon>
        <taxon>Bacillati</taxon>
        <taxon>Bacillota</taxon>
        <taxon>Bacilli</taxon>
        <taxon>Bacillales</taxon>
        <taxon>Paenibacillaceae</taxon>
        <taxon>Paenibacillus</taxon>
    </lineage>
</organism>
<comment type="caution">
    <text evidence="1">The sequence shown here is derived from an EMBL/GenBank/DDBJ whole genome shotgun (WGS) entry which is preliminary data.</text>
</comment>
<proteinExistence type="predicted"/>
<evidence type="ECO:0000313" key="2">
    <source>
        <dbReference type="Proteomes" id="UP000659344"/>
    </source>
</evidence>
<keyword evidence="2" id="KW-1185">Reference proteome</keyword>
<sequence length="53" mass="6125">MRFETGEAERSPLLCDYNQLRVYTIKIITQQQRSKVRITPNALALHPAVPPIF</sequence>
<gene>
    <name evidence="1" type="ORF">GCM10008013_06620</name>
</gene>
<dbReference type="Proteomes" id="UP000659344">
    <property type="component" value="Unassembled WGS sequence"/>
</dbReference>